<evidence type="ECO:0000256" key="1">
    <source>
        <dbReference type="SAM" id="MobiDB-lite"/>
    </source>
</evidence>
<protein>
    <submittedName>
        <fullName evidence="2">Uncharacterized protein</fullName>
    </submittedName>
</protein>
<gene>
    <name evidence="2" type="ORF">GALL_70880</name>
</gene>
<comment type="caution">
    <text evidence="2">The sequence shown here is derived from an EMBL/GenBank/DDBJ whole genome shotgun (WGS) entry which is preliminary data.</text>
</comment>
<sequence>MKTTLQATAFASLLLCVMAAHAETPFINLTVGGEVSPGVYGRVQIGNAPPPPVVYAQPMIAVPQPDADSMEPIYLHVPPGHARNWARHCREYDACNRPVYFVRSAEYEPGYRGRDDNYRDDDRRGDRRRDEGRGDEGYRGEGRGGEERRGEGRGDDRD</sequence>
<organism evidence="2">
    <name type="scientific">mine drainage metagenome</name>
    <dbReference type="NCBI Taxonomy" id="410659"/>
    <lineage>
        <taxon>unclassified sequences</taxon>
        <taxon>metagenomes</taxon>
        <taxon>ecological metagenomes</taxon>
    </lineage>
</organism>
<proteinExistence type="predicted"/>
<dbReference type="AlphaFoldDB" id="A0A1J5SSU0"/>
<feature type="region of interest" description="Disordered" evidence="1">
    <location>
        <begin position="111"/>
        <end position="158"/>
    </location>
</feature>
<accession>A0A1J5SSU0</accession>
<name>A0A1J5SSU0_9ZZZZ</name>
<evidence type="ECO:0000313" key="2">
    <source>
        <dbReference type="EMBL" id="OIR11593.1"/>
    </source>
</evidence>
<reference evidence="2" key="1">
    <citation type="submission" date="2016-10" db="EMBL/GenBank/DDBJ databases">
        <title>Sequence of Gallionella enrichment culture.</title>
        <authorList>
            <person name="Poehlein A."/>
            <person name="Muehling M."/>
            <person name="Daniel R."/>
        </authorList>
    </citation>
    <scope>NUCLEOTIDE SEQUENCE</scope>
</reference>
<dbReference type="EMBL" id="MLJW01000020">
    <property type="protein sequence ID" value="OIR11593.1"/>
    <property type="molecule type" value="Genomic_DNA"/>
</dbReference>